<dbReference type="NCBIfam" id="TIGR01777">
    <property type="entry name" value="yfcH"/>
    <property type="match status" value="1"/>
</dbReference>
<dbReference type="Pfam" id="PF01370">
    <property type="entry name" value="Epimerase"/>
    <property type="match status" value="1"/>
</dbReference>
<dbReference type="Proteomes" id="UP001442841">
    <property type="component" value="Chromosome"/>
</dbReference>
<organism evidence="4 5">
    <name type="scientific">Ammonicoccus fulvus</name>
    <dbReference type="NCBI Taxonomy" id="3138240"/>
    <lineage>
        <taxon>Bacteria</taxon>
        <taxon>Bacillati</taxon>
        <taxon>Actinomycetota</taxon>
        <taxon>Actinomycetes</taxon>
        <taxon>Propionibacteriales</taxon>
        <taxon>Propionibacteriaceae</taxon>
        <taxon>Ammonicoccus</taxon>
    </lineage>
</organism>
<name>A0ABZ3FUD1_9ACTN</name>
<keyword evidence="5" id="KW-1185">Reference proteome</keyword>
<feature type="domain" description="NAD-dependent epimerase/dehydratase" evidence="2">
    <location>
        <begin position="3"/>
        <end position="213"/>
    </location>
</feature>
<evidence type="ECO:0000313" key="5">
    <source>
        <dbReference type="Proteomes" id="UP001442841"/>
    </source>
</evidence>
<evidence type="ECO:0000256" key="1">
    <source>
        <dbReference type="ARBA" id="ARBA00009353"/>
    </source>
</evidence>
<dbReference type="SUPFAM" id="SSF51735">
    <property type="entry name" value="NAD(P)-binding Rossmann-fold domains"/>
    <property type="match status" value="1"/>
</dbReference>
<dbReference type="EMBL" id="CP154795">
    <property type="protein sequence ID" value="XAN08780.1"/>
    <property type="molecule type" value="Genomic_DNA"/>
</dbReference>
<dbReference type="RefSeq" id="WP_425310207.1">
    <property type="nucleotide sequence ID" value="NZ_CP154795.1"/>
</dbReference>
<evidence type="ECO:0000313" key="4">
    <source>
        <dbReference type="EMBL" id="XAN08780.1"/>
    </source>
</evidence>
<gene>
    <name evidence="4" type="ORF">AADG42_16195</name>
</gene>
<dbReference type="InterPro" id="IPR013549">
    <property type="entry name" value="DUF1731"/>
</dbReference>
<proteinExistence type="inferred from homology"/>
<dbReference type="InterPro" id="IPR036291">
    <property type="entry name" value="NAD(P)-bd_dom_sf"/>
</dbReference>
<dbReference type="PANTHER" id="PTHR11092">
    <property type="entry name" value="SUGAR NUCLEOTIDE EPIMERASE RELATED"/>
    <property type="match status" value="1"/>
</dbReference>
<protein>
    <submittedName>
        <fullName evidence="4">TIGR01777 family oxidoreductase</fullName>
    </submittedName>
</protein>
<reference evidence="4 5" key="1">
    <citation type="submission" date="2024-04" db="EMBL/GenBank/DDBJ databases">
        <title>Isolation of an actinomycete strain from pig manure.</title>
        <authorList>
            <person name="Gong T."/>
            <person name="Yu Z."/>
            <person name="An M."/>
            <person name="Wei C."/>
            <person name="Yang W."/>
            <person name="Liu L."/>
        </authorList>
    </citation>
    <scope>NUCLEOTIDE SEQUENCE [LARGE SCALE GENOMIC DNA]</scope>
    <source>
        <strain evidence="4 5">ZF39</strain>
    </source>
</reference>
<dbReference type="Gene3D" id="3.40.50.720">
    <property type="entry name" value="NAD(P)-binding Rossmann-like Domain"/>
    <property type="match status" value="1"/>
</dbReference>
<evidence type="ECO:0000259" key="3">
    <source>
        <dbReference type="Pfam" id="PF08338"/>
    </source>
</evidence>
<dbReference type="Pfam" id="PF08338">
    <property type="entry name" value="DUF1731"/>
    <property type="match status" value="1"/>
</dbReference>
<comment type="similarity">
    <text evidence="1">Belongs to the NAD(P)-dependent epimerase/dehydratase family. SDR39U1 subfamily.</text>
</comment>
<evidence type="ECO:0000259" key="2">
    <source>
        <dbReference type="Pfam" id="PF01370"/>
    </source>
</evidence>
<feature type="domain" description="DUF1731" evidence="3">
    <location>
        <begin position="244"/>
        <end position="290"/>
    </location>
</feature>
<dbReference type="InterPro" id="IPR010099">
    <property type="entry name" value="SDR39U1"/>
</dbReference>
<sequence>MRIAISGASGFLGQALSRHLSAEHEVIALVRRPATSTLERRWDPEAGFVESLGFSDIDAVINLSGAGIADKRWTEDRRRELLSSRVQATRTLAGLIAHEERPTVFLSGSAVGVYGSTGDAEIDESAPHGSGFLADVCRQWEDAALGAGEGVRTVLLRTGLPLDRAGGFLGKQMPLFALGLGGQIGDGQHWLPWISLADYVAAVAHLLTSDVAGPVNLSAPNPVRNAEFTEELGRVLHRPVKLPVPLPALRLMFGDQLVDEALLASNRMIPKALLDSGFVFAHPELPEGLTAALHR</sequence>
<dbReference type="InterPro" id="IPR001509">
    <property type="entry name" value="Epimerase_deHydtase"/>
</dbReference>
<dbReference type="PANTHER" id="PTHR11092:SF0">
    <property type="entry name" value="EPIMERASE FAMILY PROTEIN SDR39U1"/>
    <property type="match status" value="1"/>
</dbReference>
<accession>A0ABZ3FUD1</accession>